<evidence type="ECO:0000259" key="2">
    <source>
        <dbReference type="SMART" id="SM00899"/>
    </source>
</evidence>
<keyword evidence="4" id="KW-1185">Reference proteome</keyword>
<dbReference type="Proteomes" id="UP000595053">
    <property type="component" value="Chromosome"/>
</dbReference>
<dbReference type="Gene3D" id="2.30.30.90">
    <property type="match status" value="1"/>
</dbReference>
<evidence type="ECO:0000256" key="1">
    <source>
        <dbReference type="ARBA" id="ARBA00023004"/>
    </source>
</evidence>
<feature type="domain" description="Ferrous iron transporter FeoA-like" evidence="2">
    <location>
        <begin position="1"/>
        <end position="72"/>
    </location>
</feature>
<keyword evidence="1" id="KW-0408">Iron</keyword>
<dbReference type="RefSeq" id="WP_197551421.1">
    <property type="nucleotide sequence ID" value="NZ_CP063213.1"/>
</dbReference>
<dbReference type="GO" id="GO:0046914">
    <property type="term" value="F:transition metal ion binding"/>
    <property type="evidence" value="ECO:0007669"/>
    <property type="project" value="InterPro"/>
</dbReference>
<dbReference type="InterPro" id="IPR008988">
    <property type="entry name" value="Transcriptional_repressor_C"/>
</dbReference>
<dbReference type="InterPro" id="IPR007167">
    <property type="entry name" value="Fe-transptr_FeoA-like"/>
</dbReference>
<accession>A0A7M1QWV8</accession>
<dbReference type="AlphaFoldDB" id="A0A7M1QWV8"/>
<dbReference type="SMART" id="SM00899">
    <property type="entry name" value="FeoA"/>
    <property type="match status" value="1"/>
</dbReference>
<reference evidence="3 4" key="1">
    <citation type="submission" date="2020-10" db="EMBL/GenBank/DDBJ databases">
        <title>Trueperella pecoris sp. nov. isolated from bovine and porcine specimens.</title>
        <authorList>
            <person name="Schoenecker L."/>
            <person name="Schnydrig P."/>
            <person name="Brodard I."/>
            <person name="Thomann A."/>
            <person name="Hemphill A."/>
            <person name="Rodriguez-Campos S."/>
            <person name="Perreten V."/>
            <person name="Jores J."/>
            <person name="Kittl S."/>
        </authorList>
    </citation>
    <scope>NUCLEOTIDE SEQUENCE [LARGE SCALE GENOMIC DNA]</scope>
    <source>
        <strain evidence="3 4">15A0121</strain>
    </source>
</reference>
<sequence length="75" mass="8183">MKLSECPTRVVLRLTDIELPRRSMLRMQEIGLRIGAQATIVQRAGFGGLVLNIAGSRVAVDHRSAKKIEAELVAA</sequence>
<proteinExistence type="predicted"/>
<evidence type="ECO:0000313" key="3">
    <source>
        <dbReference type="EMBL" id="QOR45994.1"/>
    </source>
</evidence>
<dbReference type="InterPro" id="IPR038157">
    <property type="entry name" value="FeoA_core_dom"/>
</dbReference>
<name>A0A7M1QWV8_9ACTO</name>
<gene>
    <name evidence="3" type="ORF">INS88_01865</name>
</gene>
<evidence type="ECO:0000313" key="4">
    <source>
        <dbReference type="Proteomes" id="UP000595053"/>
    </source>
</evidence>
<dbReference type="Pfam" id="PF04023">
    <property type="entry name" value="FeoA"/>
    <property type="match status" value="1"/>
</dbReference>
<organism evidence="3 4">
    <name type="scientific">Trueperella pecoris</name>
    <dbReference type="NCBI Taxonomy" id="2733571"/>
    <lineage>
        <taxon>Bacteria</taxon>
        <taxon>Bacillati</taxon>
        <taxon>Actinomycetota</taxon>
        <taxon>Actinomycetes</taxon>
        <taxon>Actinomycetales</taxon>
        <taxon>Actinomycetaceae</taxon>
        <taxon>Trueperella</taxon>
    </lineage>
</organism>
<protein>
    <submittedName>
        <fullName evidence="3">Ferrous iron transport protein A</fullName>
    </submittedName>
</protein>
<dbReference type="EMBL" id="CP063213">
    <property type="protein sequence ID" value="QOR45994.1"/>
    <property type="molecule type" value="Genomic_DNA"/>
</dbReference>
<dbReference type="SUPFAM" id="SSF50037">
    <property type="entry name" value="C-terminal domain of transcriptional repressors"/>
    <property type="match status" value="1"/>
</dbReference>